<protein>
    <submittedName>
        <fullName evidence="1">Uncharacterized protein</fullName>
    </submittedName>
</protein>
<evidence type="ECO:0000313" key="1">
    <source>
        <dbReference type="EMBL" id="RCW40408.1"/>
    </source>
</evidence>
<name>A0A368VGF7_9ACTN</name>
<comment type="caution">
    <text evidence="1">The sequence shown here is derived from an EMBL/GenBank/DDBJ whole genome shotgun (WGS) entry which is preliminary data.</text>
</comment>
<gene>
    <name evidence="1" type="ORF">DFQ14_11157</name>
</gene>
<dbReference type="AlphaFoldDB" id="A0A368VGF7"/>
<proteinExistence type="predicted"/>
<organism evidence="1 2">
    <name type="scientific">Halopolyspora algeriensis</name>
    <dbReference type="NCBI Taxonomy" id="1500506"/>
    <lineage>
        <taxon>Bacteria</taxon>
        <taxon>Bacillati</taxon>
        <taxon>Actinomycetota</taxon>
        <taxon>Actinomycetes</taxon>
        <taxon>Actinomycetes incertae sedis</taxon>
        <taxon>Halopolyspora</taxon>
    </lineage>
</organism>
<evidence type="ECO:0000313" key="2">
    <source>
        <dbReference type="Proteomes" id="UP000253495"/>
    </source>
</evidence>
<dbReference type="Proteomes" id="UP000253495">
    <property type="component" value="Unassembled WGS sequence"/>
</dbReference>
<keyword evidence="2" id="KW-1185">Reference proteome</keyword>
<dbReference type="EMBL" id="QPJC01000011">
    <property type="protein sequence ID" value="RCW40408.1"/>
    <property type="molecule type" value="Genomic_DNA"/>
</dbReference>
<sequence>MDEDLTMLIEPSRAGALLEIGVLDLDGDDPVAIHAMPLRGKFHRFL</sequence>
<accession>A0A368VGF7</accession>
<reference evidence="1 2" key="1">
    <citation type="submission" date="2018-07" db="EMBL/GenBank/DDBJ databases">
        <title>Genomic Encyclopedia of Type Strains, Phase III (KMG-III): the genomes of soil and plant-associated and newly described type strains.</title>
        <authorList>
            <person name="Whitman W."/>
        </authorList>
    </citation>
    <scope>NUCLEOTIDE SEQUENCE [LARGE SCALE GENOMIC DNA]</scope>
    <source>
        <strain evidence="1 2">CECT 8575</strain>
    </source>
</reference>